<accession>A0A813U4G5</accession>
<dbReference type="InterPro" id="IPR043502">
    <property type="entry name" value="DNA/RNA_pol_sf"/>
</dbReference>
<sequence length="399" mass="45830">MLVNGEIWDKIKDENNLIKGHKGSFTTANGQPLEVMGKVKTKLKIGVNQVELDVFVANDLQHECLVGLDIMGKVEGTKTKIKEMISSLKGEEVPTKISKKQSVNTVEFTDEEQKVKQEFLDKNEDMFASSMKDLEQIKKQLDELLEAGIIEPSNSEWATALVPIKKKTGGIRLCIQYRKLNQVTKKDSFPIPRLDEKTDKFYERENCDSYTIWIDKCSRYISKNGRQSFKRTNWKAALKLNRKKCFFMKRQVIYLGHVVNSDGLFPCEDKVAAIKAFKTPRTIKQLQSFLGLTGYFRKFIRDYSKIASPLFKATMKGKKFEFDKRCEDAFNKLKDCLTGIDLLILPDFHDTFGLETDASDIGLGAVLWQKRDGESKPIAYWSRQLIKSEENYSATEKRH</sequence>
<comment type="caution">
    <text evidence="3">The sequence shown here is derived from an EMBL/GenBank/DDBJ whole genome shotgun (WGS) entry which is preliminary data.</text>
</comment>
<name>A0A813U4G5_9BILA</name>
<dbReference type="Pfam" id="PF17919">
    <property type="entry name" value="RT_RNaseH_2"/>
    <property type="match status" value="1"/>
</dbReference>
<dbReference type="Gene3D" id="3.30.70.270">
    <property type="match status" value="3"/>
</dbReference>
<evidence type="ECO:0000256" key="1">
    <source>
        <dbReference type="ARBA" id="ARBA00023268"/>
    </source>
</evidence>
<organism evidence="3 4">
    <name type="scientific">Brachionus calyciflorus</name>
    <dbReference type="NCBI Taxonomy" id="104777"/>
    <lineage>
        <taxon>Eukaryota</taxon>
        <taxon>Metazoa</taxon>
        <taxon>Spiralia</taxon>
        <taxon>Gnathifera</taxon>
        <taxon>Rotifera</taxon>
        <taxon>Eurotatoria</taxon>
        <taxon>Monogononta</taxon>
        <taxon>Pseudotrocha</taxon>
        <taxon>Ploima</taxon>
        <taxon>Brachionidae</taxon>
        <taxon>Brachionus</taxon>
    </lineage>
</organism>
<dbReference type="GO" id="GO:0003824">
    <property type="term" value="F:catalytic activity"/>
    <property type="evidence" value="ECO:0007669"/>
    <property type="project" value="UniProtKB-KW"/>
</dbReference>
<keyword evidence="1" id="KW-0511">Multifunctional enzyme</keyword>
<dbReference type="InterPro" id="IPR050951">
    <property type="entry name" value="Retrovirus_Pol_polyprotein"/>
</dbReference>
<evidence type="ECO:0000259" key="2">
    <source>
        <dbReference type="Pfam" id="PF17919"/>
    </source>
</evidence>
<dbReference type="FunFam" id="3.30.70.270:FF:000020">
    <property type="entry name" value="Transposon Tf2-6 polyprotein-like Protein"/>
    <property type="match status" value="1"/>
</dbReference>
<protein>
    <recommendedName>
        <fullName evidence="2">Reverse transcriptase/retrotransposon-derived protein RNase H-like domain-containing protein</fullName>
    </recommendedName>
</protein>
<keyword evidence="4" id="KW-1185">Reference proteome</keyword>
<feature type="domain" description="Reverse transcriptase/retrotransposon-derived protein RNase H-like" evidence="2">
    <location>
        <begin position="323"/>
        <end position="397"/>
    </location>
</feature>
<evidence type="ECO:0000313" key="4">
    <source>
        <dbReference type="Proteomes" id="UP000663879"/>
    </source>
</evidence>
<dbReference type="InterPro" id="IPR043128">
    <property type="entry name" value="Rev_trsase/Diguanyl_cyclase"/>
</dbReference>
<dbReference type="InterPro" id="IPR041577">
    <property type="entry name" value="RT_RNaseH_2"/>
</dbReference>
<dbReference type="EMBL" id="CAJNOC010000928">
    <property type="protein sequence ID" value="CAF0818248.1"/>
    <property type="molecule type" value="Genomic_DNA"/>
</dbReference>
<dbReference type="AlphaFoldDB" id="A0A813U4G5"/>
<gene>
    <name evidence="3" type="ORF">OXX778_LOCUS7326</name>
</gene>
<dbReference type="PANTHER" id="PTHR37984:SF5">
    <property type="entry name" value="PROTEIN NYNRIN-LIKE"/>
    <property type="match status" value="1"/>
</dbReference>
<dbReference type="SUPFAM" id="SSF56672">
    <property type="entry name" value="DNA/RNA polymerases"/>
    <property type="match status" value="1"/>
</dbReference>
<proteinExistence type="predicted"/>
<dbReference type="Gene3D" id="3.10.20.370">
    <property type="match status" value="1"/>
</dbReference>
<dbReference type="Gene3D" id="3.10.10.10">
    <property type="entry name" value="HIV Type 1 Reverse Transcriptase, subunit A, domain 1"/>
    <property type="match status" value="1"/>
</dbReference>
<evidence type="ECO:0000313" key="3">
    <source>
        <dbReference type="EMBL" id="CAF0818248.1"/>
    </source>
</evidence>
<reference evidence="3" key="1">
    <citation type="submission" date="2021-02" db="EMBL/GenBank/DDBJ databases">
        <authorList>
            <person name="Nowell W R."/>
        </authorList>
    </citation>
    <scope>NUCLEOTIDE SEQUENCE</scope>
    <source>
        <strain evidence="3">Ploen Becks lab</strain>
    </source>
</reference>
<dbReference type="Proteomes" id="UP000663879">
    <property type="component" value="Unassembled WGS sequence"/>
</dbReference>
<dbReference type="PANTHER" id="PTHR37984">
    <property type="entry name" value="PROTEIN CBG26694"/>
    <property type="match status" value="1"/>
</dbReference>
<dbReference type="OrthoDB" id="425619at2759"/>